<dbReference type="ExpressionAtlas" id="A0A2K3LP08">
    <property type="expression patterns" value="baseline"/>
</dbReference>
<proteinExistence type="predicted"/>
<protein>
    <submittedName>
        <fullName evidence="1">Uncharacterized protein</fullName>
    </submittedName>
</protein>
<evidence type="ECO:0000313" key="1">
    <source>
        <dbReference type="EMBL" id="PNX80274.1"/>
    </source>
</evidence>
<organism evidence="1 2">
    <name type="scientific">Trifolium pratense</name>
    <name type="common">Red clover</name>
    <dbReference type="NCBI Taxonomy" id="57577"/>
    <lineage>
        <taxon>Eukaryota</taxon>
        <taxon>Viridiplantae</taxon>
        <taxon>Streptophyta</taxon>
        <taxon>Embryophyta</taxon>
        <taxon>Tracheophyta</taxon>
        <taxon>Spermatophyta</taxon>
        <taxon>Magnoliopsida</taxon>
        <taxon>eudicotyledons</taxon>
        <taxon>Gunneridae</taxon>
        <taxon>Pentapetalae</taxon>
        <taxon>rosids</taxon>
        <taxon>fabids</taxon>
        <taxon>Fabales</taxon>
        <taxon>Fabaceae</taxon>
        <taxon>Papilionoideae</taxon>
        <taxon>50 kb inversion clade</taxon>
        <taxon>NPAAA clade</taxon>
        <taxon>Hologalegina</taxon>
        <taxon>IRL clade</taxon>
        <taxon>Trifolieae</taxon>
        <taxon>Trifolium</taxon>
    </lineage>
</organism>
<accession>A0A2K3LP08</accession>
<feature type="non-terminal residue" evidence="1">
    <location>
        <position position="139"/>
    </location>
</feature>
<dbReference type="AlphaFoldDB" id="A0A2K3LP08"/>
<evidence type="ECO:0000313" key="2">
    <source>
        <dbReference type="Proteomes" id="UP000236291"/>
    </source>
</evidence>
<sequence>MDENAEWIYNKDKTKDIYLVGSLGSNWCSEDYRNSKGFLVTASCEKTNRGFNCGEAANLATPRWLGIAKEAATTEKAIMELLPDNHHLLKDSSLISVASLHSAVSRVLSVSELAPAKDSQNSKDVAKQRWSQCADNLSF</sequence>
<reference evidence="1 2" key="1">
    <citation type="journal article" date="2014" name="Am. J. Bot.">
        <title>Genome assembly and annotation for red clover (Trifolium pratense; Fabaceae).</title>
        <authorList>
            <person name="Istvanek J."/>
            <person name="Jaros M."/>
            <person name="Krenek A."/>
            <person name="Repkova J."/>
        </authorList>
    </citation>
    <scope>NUCLEOTIDE SEQUENCE [LARGE SCALE GENOMIC DNA]</scope>
    <source>
        <strain evidence="2">cv. Tatra</strain>
        <tissue evidence="1">Young leaves</tissue>
    </source>
</reference>
<dbReference type="STRING" id="57577.A0A2K3LP08"/>
<dbReference type="Proteomes" id="UP000236291">
    <property type="component" value="Unassembled WGS sequence"/>
</dbReference>
<dbReference type="EMBL" id="ASHM01037635">
    <property type="protein sequence ID" value="PNX80274.1"/>
    <property type="molecule type" value="Genomic_DNA"/>
</dbReference>
<comment type="caution">
    <text evidence="1">The sequence shown here is derived from an EMBL/GenBank/DDBJ whole genome shotgun (WGS) entry which is preliminary data.</text>
</comment>
<dbReference type="Gene3D" id="2.60.120.650">
    <property type="entry name" value="Cupin"/>
    <property type="match status" value="1"/>
</dbReference>
<reference evidence="1 2" key="2">
    <citation type="journal article" date="2017" name="Front. Plant Sci.">
        <title>Gene Classification and Mining of Molecular Markers Useful in Red Clover (Trifolium pratense) Breeding.</title>
        <authorList>
            <person name="Istvanek J."/>
            <person name="Dluhosova J."/>
            <person name="Dluhos P."/>
            <person name="Patkova L."/>
            <person name="Nedelnik J."/>
            <person name="Repkova J."/>
        </authorList>
    </citation>
    <scope>NUCLEOTIDE SEQUENCE [LARGE SCALE GENOMIC DNA]</scope>
    <source>
        <strain evidence="2">cv. Tatra</strain>
        <tissue evidence="1">Young leaves</tissue>
    </source>
</reference>
<name>A0A2K3LP08_TRIPR</name>
<gene>
    <name evidence="1" type="ORF">L195_g036271</name>
</gene>